<dbReference type="Proteomes" id="UP001215151">
    <property type="component" value="Unassembled WGS sequence"/>
</dbReference>
<name>A0AAD7XA86_9APHY</name>
<evidence type="ECO:0000313" key="1">
    <source>
        <dbReference type="EMBL" id="KAJ8486974.1"/>
    </source>
</evidence>
<proteinExistence type="predicted"/>
<comment type="caution">
    <text evidence="1">The sequence shown here is derived from an EMBL/GenBank/DDBJ whole genome shotgun (WGS) entry which is preliminary data.</text>
</comment>
<organism evidence="1 2">
    <name type="scientific">Trametes cubensis</name>
    <dbReference type="NCBI Taxonomy" id="1111947"/>
    <lineage>
        <taxon>Eukaryota</taxon>
        <taxon>Fungi</taxon>
        <taxon>Dikarya</taxon>
        <taxon>Basidiomycota</taxon>
        <taxon>Agaricomycotina</taxon>
        <taxon>Agaricomycetes</taxon>
        <taxon>Polyporales</taxon>
        <taxon>Polyporaceae</taxon>
        <taxon>Trametes</taxon>
    </lineage>
</organism>
<sequence>MSSTSTPVPKTINSDVIILTLGAMNSSNGMFNSALEQLQKHGKQVKEMCPTLEGVSDQIKHLSGKVEAQDAQRKEQVEDICTQIKGKYKSEALARMTQFIQKRIKDEVSRQVDVEMKKQMYPNHLHRPLQEDVDEGRAQVIAMKAALANSEARRKNATMTWENTTEPLAPIARSDGEKSTVWPTDANSLMAYDDATMAQLLRDYELQDHRDRTRNFNRFMAFIGSPMRQVFSPTAGDAPIGTRGS</sequence>
<accession>A0AAD7XA86</accession>
<evidence type="ECO:0000313" key="2">
    <source>
        <dbReference type="Proteomes" id="UP001215151"/>
    </source>
</evidence>
<reference evidence="1" key="1">
    <citation type="submission" date="2022-11" db="EMBL/GenBank/DDBJ databases">
        <title>Genome Sequence of Cubamyces cubensis.</title>
        <authorList>
            <person name="Buettner E."/>
        </authorList>
    </citation>
    <scope>NUCLEOTIDE SEQUENCE</scope>
    <source>
        <strain evidence="1">MPL-01</strain>
    </source>
</reference>
<dbReference type="EMBL" id="JAPEVG010000087">
    <property type="protein sequence ID" value="KAJ8486974.1"/>
    <property type="molecule type" value="Genomic_DNA"/>
</dbReference>
<gene>
    <name evidence="1" type="ORF">ONZ51_g4498</name>
</gene>
<keyword evidence="2" id="KW-1185">Reference proteome</keyword>
<protein>
    <submittedName>
        <fullName evidence="1">Uncharacterized protein</fullName>
    </submittedName>
</protein>
<dbReference type="AlphaFoldDB" id="A0AAD7XA86"/>